<gene>
    <name evidence="2" type="ORF">GCM10010502_01760</name>
    <name evidence="3" type="ORF">HS99_0014115</name>
</gene>
<reference evidence="3 4" key="2">
    <citation type="submission" date="2014-07" db="EMBL/GenBank/DDBJ databases">
        <authorList>
            <person name="Zhang J.E."/>
            <person name="Yang H."/>
            <person name="Guo J."/>
            <person name="Deng Z."/>
            <person name="Luo H."/>
            <person name="Luo M."/>
            <person name="Zhao B."/>
        </authorList>
    </citation>
    <scope>NUCLEOTIDE SEQUENCE [LARGE SCALE GENOMIC DNA]</scope>
    <source>
        <strain evidence="3">ATCC 10762</strain>
        <strain evidence="4">ATCC 10762 / DSM 40127 / CCM 3239 / JCM 4008 / LMG 5968 / NBRC 12843 / NCIMB 8234 / A-377</strain>
    </source>
</reference>
<accession>A0A1E7MX62</accession>
<reference evidence="2" key="1">
    <citation type="journal article" date="2014" name="Int. J. Syst. Evol. Microbiol.">
        <title>Complete genome sequence of Corynebacterium casei LMG S-19264T (=DSM 44701T), isolated from a smear-ripened cheese.</title>
        <authorList>
            <consortium name="US DOE Joint Genome Institute (JGI-PGF)"/>
            <person name="Walter F."/>
            <person name="Albersmeier A."/>
            <person name="Kalinowski J."/>
            <person name="Ruckert C."/>
        </authorList>
    </citation>
    <scope>NUCLEOTIDE SEQUENCE</scope>
    <source>
        <strain evidence="2">JCM 4434</strain>
    </source>
</reference>
<feature type="transmembrane region" description="Helical" evidence="1">
    <location>
        <begin position="12"/>
        <end position="35"/>
    </location>
</feature>
<dbReference type="InterPro" id="IPR039708">
    <property type="entry name" value="MT1774/Rv1733c-like"/>
</dbReference>
<dbReference type="EMBL" id="JPRF03000076">
    <property type="protein sequence ID" value="OEV33004.1"/>
    <property type="molecule type" value="Genomic_DNA"/>
</dbReference>
<keyword evidence="1" id="KW-0472">Membrane</keyword>
<dbReference type="AlphaFoldDB" id="A0A1E7MX62"/>
<reference evidence="3" key="4">
    <citation type="submission" date="2016-08" db="EMBL/GenBank/DDBJ databases">
        <title>Sequencing, Assembly and Comparative Genomics of S. aureofaciens ATCC 10762.</title>
        <authorList>
            <person name="Gradnigo J.S."/>
            <person name="Johnson N."/>
            <person name="Somerville G.A."/>
        </authorList>
    </citation>
    <scope>NUCLEOTIDE SEQUENCE [LARGE SCALE GENOMIC DNA]</scope>
    <source>
        <strain evidence="3">ATCC 10762</strain>
    </source>
</reference>
<comment type="caution">
    <text evidence="3">The sequence shown here is derived from an EMBL/GenBank/DDBJ whole genome shotgun (WGS) entry which is preliminary data.</text>
</comment>
<organism evidence="3 4">
    <name type="scientific">Kitasatospora aureofaciens</name>
    <name type="common">Streptomyces aureofaciens</name>
    <dbReference type="NCBI Taxonomy" id="1894"/>
    <lineage>
        <taxon>Bacteria</taxon>
        <taxon>Bacillati</taxon>
        <taxon>Actinomycetota</taxon>
        <taxon>Actinomycetes</taxon>
        <taxon>Kitasatosporales</taxon>
        <taxon>Streptomycetaceae</taxon>
        <taxon>Kitasatospora</taxon>
    </lineage>
</organism>
<name>A0A1E7MX62_KITAU</name>
<evidence type="ECO:0000313" key="3">
    <source>
        <dbReference type="EMBL" id="OEV33004.1"/>
    </source>
</evidence>
<proteinExistence type="predicted"/>
<keyword evidence="4" id="KW-1185">Reference proteome</keyword>
<dbReference type="EMBL" id="BMUB01000001">
    <property type="protein sequence ID" value="GGU55262.1"/>
    <property type="molecule type" value="Genomic_DNA"/>
</dbReference>
<protein>
    <submittedName>
        <fullName evidence="3">Uncharacterized protein</fullName>
    </submittedName>
</protein>
<keyword evidence="1" id="KW-0812">Transmembrane</keyword>
<reference evidence="4" key="3">
    <citation type="submission" date="2016-08" db="EMBL/GenBank/DDBJ databases">
        <title>Sequencing, assembly and comparative genomics of S. aureofaciens ATCC 10762.</title>
        <authorList>
            <person name="Gradnigo J.S."/>
            <person name="Johnson N."/>
            <person name="Somerville G.A."/>
        </authorList>
    </citation>
    <scope>NUCLEOTIDE SEQUENCE [LARGE SCALE GENOMIC DNA]</scope>
    <source>
        <strain evidence="4">ATCC 10762 / DSM 40127 / CCM 3239 / JCM 4008 / LMG 5968 / NBRC 12843 / NCIMB 8234 / A-377</strain>
    </source>
</reference>
<dbReference type="Proteomes" id="UP000037395">
    <property type="component" value="Unassembled WGS sequence"/>
</dbReference>
<dbReference type="KEGG" id="kau:B6264_23145"/>
<evidence type="ECO:0000313" key="4">
    <source>
        <dbReference type="Proteomes" id="UP000037395"/>
    </source>
</evidence>
<sequence length="187" mass="19691">MARPLDRARARAWLLTVLGGFLATALAVGGALLFYRSTAPQADADRARLHRVDAVVTAATEHGVTTGSRFSGGYGSRVDAEASWTYPGATRHTGIVQAPRAATTGTVVPIWVDPAGNASTPPVDRGALAVSAACTGTGALLTLFAFLAFALRLRLNVLDHRAEAEWTAGWARLEPLWSGRAGNRLED</sequence>
<evidence type="ECO:0000256" key="1">
    <source>
        <dbReference type="SAM" id="Phobius"/>
    </source>
</evidence>
<dbReference type="PANTHER" id="PTHR42305">
    <property type="entry name" value="MEMBRANE PROTEIN RV1733C-RELATED"/>
    <property type="match status" value="1"/>
</dbReference>
<keyword evidence="1" id="KW-1133">Transmembrane helix</keyword>
<accession>A0A8H9HBW4</accession>
<dbReference type="PANTHER" id="PTHR42305:SF1">
    <property type="entry name" value="MEMBRANE PROTEIN RV1733C-RELATED"/>
    <property type="match status" value="1"/>
</dbReference>
<evidence type="ECO:0000313" key="2">
    <source>
        <dbReference type="EMBL" id="GGU55262.1"/>
    </source>
</evidence>
<dbReference type="Proteomes" id="UP000610124">
    <property type="component" value="Unassembled WGS sequence"/>
</dbReference>
<reference evidence="2" key="5">
    <citation type="submission" date="2020-09" db="EMBL/GenBank/DDBJ databases">
        <authorList>
            <person name="Sun Q."/>
            <person name="Ohkuma M."/>
        </authorList>
    </citation>
    <scope>NUCLEOTIDE SEQUENCE</scope>
    <source>
        <strain evidence="2">JCM 4434</strain>
    </source>
</reference>
<feature type="transmembrane region" description="Helical" evidence="1">
    <location>
        <begin position="127"/>
        <end position="151"/>
    </location>
</feature>